<comment type="caution">
    <text evidence="1">The sequence shown here is derived from an EMBL/GenBank/DDBJ whole genome shotgun (WGS) entry which is preliminary data.</text>
</comment>
<dbReference type="EMBL" id="JPIT01000006">
    <property type="protein sequence ID" value="KIO47412.1"/>
    <property type="molecule type" value="Genomic_DNA"/>
</dbReference>
<evidence type="ECO:0000313" key="1">
    <source>
        <dbReference type="EMBL" id="KIO46042.1"/>
    </source>
</evidence>
<gene>
    <name evidence="1" type="ORF">BA92_02940</name>
    <name evidence="2" type="ORF">IE90_00105</name>
</gene>
<proteinExistence type="predicted"/>
<dbReference type="OrthoDB" id="1063880at2"/>
<evidence type="ECO:0000313" key="2">
    <source>
        <dbReference type="EMBL" id="KIO47412.1"/>
    </source>
</evidence>
<dbReference type="PROSITE" id="PS51257">
    <property type="entry name" value="PROKAR_LIPOPROTEIN"/>
    <property type="match status" value="1"/>
</dbReference>
<sequence>MKKYLLYSMMIWIAFFTACEEQYIEPFGDRHEVYFKRFFKDEEAPGTAKADSTNVTFFFAKPTDTYVMAELVVVLAGRPLTKDLNFGLRVVKEMTTANQDEYELADSYTFHAGPLAEDLDMFQDTIRIRMNKSDRLGSMENGVRLVVELVPGDGLAVGQFERSRAVIHFTKDAVKPEWWDREVEFYSLGSYSSLKYRTFLENIEGAYDLNAEMVRDRPDKVRKLVIAFKEWLADHPIWDEENNEWMSVNV</sequence>
<reference evidence="1 4" key="1">
    <citation type="submission" date="2014-07" db="EMBL/GenBank/DDBJ databases">
        <title>Porphyromonadaceae bacterium OUH 308042 = ATCC BAA-2681 = DSM 28342 draft genome.</title>
        <authorList>
            <person name="Sydenham T.V."/>
            <person name="Hasman H."/>
            <person name="Justensen U.S."/>
        </authorList>
    </citation>
    <scope>NUCLEOTIDE SEQUENCE [LARGE SCALE GENOMIC DNA]</scope>
    <source>
        <strain evidence="1 4">OUH 308042</strain>
    </source>
</reference>
<protein>
    <submittedName>
        <fullName evidence="1">Uncharacterized protein</fullName>
    </submittedName>
</protein>
<dbReference type="AlphaFoldDB" id="A0A0C3NIN9"/>
<evidence type="ECO:0000313" key="4">
    <source>
        <dbReference type="Proteomes" id="UP000031980"/>
    </source>
</evidence>
<dbReference type="RefSeq" id="WP_041501896.1">
    <property type="nucleotide sequence ID" value="NZ_JPIT01000006.1"/>
</dbReference>
<organism evidence="1 4">
    <name type="scientific">Sanguibacteroides justesenii</name>
    <dbReference type="NCBI Taxonomy" id="1547597"/>
    <lineage>
        <taxon>Bacteria</taxon>
        <taxon>Pseudomonadati</taxon>
        <taxon>Bacteroidota</taxon>
        <taxon>Bacteroidia</taxon>
        <taxon>Bacteroidales</taxon>
        <taxon>Porphyromonadaceae</taxon>
        <taxon>Sanguibacteroides</taxon>
    </lineage>
</organism>
<dbReference type="Proteomes" id="UP000031937">
    <property type="component" value="Unassembled WGS sequence"/>
</dbReference>
<dbReference type="Proteomes" id="UP000031980">
    <property type="component" value="Unassembled WGS sequence"/>
</dbReference>
<name>A0A0C3NIN9_9PORP</name>
<evidence type="ECO:0000313" key="3">
    <source>
        <dbReference type="Proteomes" id="UP000031937"/>
    </source>
</evidence>
<dbReference type="Pfam" id="PF16132">
    <property type="entry name" value="DUF4843"/>
    <property type="match status" value="1"/>
</dbReference>
<accession>A0A0C3NIN9</accession>
<reference evidence="2 3" key="2">
    <citation type="submission" date="2014-07" db="EMBL/GenBank/DDBJ databases">
        <title>Porphyromonadaceae bacterium OUH 334697 = ATCC BAA-2682 = DSM 28341 draft genome.</title>
        <authorList>
            <person name="Sydenham T.V."/>
            <person name="Hasman H."/>
            <person name="Justesen U.S."/>
        </authorList>
    </citation>
    <scope>NUCLEOTIDE SEQUENCE [LARGE SCALE GENOMIC DNA]</scope>
    <source>
        <strain evidence="2 3">OUH 334697</strain>
    </source>
</reference>
<dbReference type="EMBL" id="JPIU01000036">
    <property type="protein sequence ID" value="KIO46042.1"/>
    <property type="molecule type" value="Genomic_DNA"/>
</dbReference>
<dbReference type="InterPro" id="IPR032299">
    <property type="entry name" value="DUF4843"/>
</dbReference>
<keyword evidence="4" id="KW-1185">Reference proteome</keyword>